<name>A0ABV9CB93_9ACTN</name>
<dbReference type="InterPro" id="IPR010982">
    <property type="entry name" value="Lambda_DNA-bd_dom_sf"/>
</dbReference>
<dbReference type="Pfam" id="PF17765">
    <property type="entry name" value="MLTR_LBD"/>
    <property type="match status" value="1"/>
</dbReference>
<evidence type="ECO:0000313" key="3">
    <source>
        <dbReference type="Proteomes" id="UP001596004"/>
    </source>
</evidence>
<organism evidence="2 3">
    <name type="scientific">Sphaerisporangium dianthi</name>
    <dbReference type="NCBI Taxonomy" id="1436120"/>
    <lineage>
        <taxon>Bacteria</taxon>
        <taxon>Bacillati</taxon>
        <taxon>Actinomycetota</taxon>
        <taxon>Actinomycetes</taxon>
        <taxon>Streptosporangiales</taxon>
        <taxon>Streptosporangiaceae</taxon>
        <taxon>Sphaerisporangium</taxon>
    </lineage>
</organism>
<dbReference type="Pfam" id="PF13560">
    <property type="entry name" value="HTH_31"/>
    <property type="match status" value="1"/>
</dbReference>
<dbReference type="InterPro" id="IPR001387">
    <property type="entry name" value="Cro/C1-type_HTH"/>
</dbReference>
<dbReference type="PROSITE" id="PS50943">
    <property type="entry name" value="HTH_CROC1"/>
    <property type="match status" value="1"/>
</dbReference>
<keyword evidence="3" id="KW-1185">Reference proteome</keyword>
<dbReference type="Gene3D" id="3.30.450.180">
    <property type="match status" value="1"/>
</dbReference>
<sequence length="292" mass="32465">MGYAENEITPFLKARRAALDAAALGLPDGIARRRVRGLRREEVAQLAGVSVDYYTRIEQGRARAVSDAVVDAIAGALRLTSDEHTFLRNITLARRRPDAAADAAACDVGSGPRPRVRPQIRQLLDAMDDTVPALVYGPGTDLLAWNEIARRVWFDFDALPEAELNGARLIFLHPDAKALHLDWEREAEDAVASLRAHIGRRQDEPRAQRVICDLRGQSEEFRRLWEAHAVRERSQGTKRVLNPQVGELELTYEAFSLPNDPGQRLCTYTAPKGSETEKRLRALADRVGAGAF</sequence>
<dbReference type="InterPro" id="IPR041413">
    <property type="entry name" value="MLTR_LBD"/>
</dbReference>
<dbReference type="EMBL" id="JBHSFP010000002">
    <property type="protein sequence ID" value="MFC4530003.1"/>
    <property type="molecule type" value="Genomic_DNA"/>
</dbReference>
<reference evidence="3" key="1">
    <citation type="journal article" date="2019" name="Int. J. Syst. Evol. Microbiol.">
        <title>The Global Catalogue of Microorganisms (GCM) 10K type strain sequencing project: providing services to taxonomists for standard genome sequencing and annotation.</title>
        <authorList>
            <consortium name="The Broad Institute Genomics Platform"/>
            <consortium name="The Broad Institute Genome Sequencing Center for Infectious Disease"/>
            <person name="Wu L."/>
            <person name="Ma J."/>
        </authorList>
    </citation>
    <scope>NUCLEOTIDE SEQUENCE [LARGE SCALE GENOMIC DNA]</scope>
    <source>
        <strain evidence="3">CGMCC 4.7132</strain>
    </source>
</reference>
<dbReference type="PANTHER" id="PTHR35010:SF2">
    <property type="entry name" value="BLL4672 PROTEIN"/>
    <property type="match status" value="1"/>
</dbReference>
<dbReference type="PANTHER" id="PTHR35010">
    <property type="entry name" value="BLL4672 PROTEIN-RELATED"/>
    <property type="match status" value="1"/>
</dbReference>
<comment type="caution">
    <text evidence="2">The sequence shown here is derived from an EMBL/GenBank/DDBJ whole genome shotgun (WGS) entry which is preliminary data.</text>
</comment>
<accession>A0ABV9CB93</accession>
<dbReference type="Gene3D" id="1.10.260.40">
    <property type="entry name" value="lambda repressor-like DNA-binding domains"/>
    <property type="match status" value="1"/>
</dbReference>
<evidence type="ECO:0000259" key="1">
    <source>
        <dbReference type="PROSITE" id="PS50943"/>
    </source>
</evidence>
<evidence type="ECO:0000313" key="2">
    <source>
        <dbReference type="EMBL" id="MFC4530003.1"/>
    </source>
</evidence>
<feature type="domain" description="HTH cro/C1-type" evidence="1">
    <location>
        <begin position="31"/>
        <end position="84"/>
    </location>
</feature>
<protein>
    <submittedName>
        <fullName evidence="2">Helix-turn-helix domain-containing protein</fullName>
    </submittedName>
</protein>
<dbReference type="RefSeq" id="WP_380837221.1">
    <property type="nucleotide sequence ID" value="NZ_JBHSFP010000002.1"/>
</dbReference>
<gene>
    <name evidence="2" type="ORF">ACFO60_04435</name>
</gene>
<dbReference type="SUPFAM" id="SSF47413">
    <property type="entry name" value="lambda repressor-like DNA-binding domains"/>
    <property type="match status" value="1"/>
</dbReference>
<dbReference type="SMART" id="SM00530">
    <property type="entry name" value="HTH_XRE"/>
    <property type="match status" value="1"/>
</dbReference>
<proteinExistence type="predicted"/>
<dbReference type="CDD" id="cd00093">
    <property type="entry name" value="HTH_XRE"/>
    <property type="match status" value="1"/>
</dbReference>
<dbReference type="Proteomes" id="UP001596004">
    <property type="component" value="Unassembled WGS sequence"/>
</dbReference>